<feature type="compositionally biased region" description="Pro residues" evidence="1">
    <location>
        <begin position="343"/>
        <end position="352"/>
    </location>
</feature>
<protein>
    <submittedName>
        <fullName evidence="2">Uncharacterized protein</fullName>
    </submittedName>
</protein>
<reference evidence="2" key="1">
    <citation type="submission" date="2021-02" db="EMBL/GenBank/DDBJ databases">
        <authorList>
            <person name="Dougan E. K."/>
            <person name="Rhodes N."/>
            <person name="Thang M."/>
            <person name="Chan C."/>
        </authorList>
    </citation>
    <scope>NUCLEOTIDE SEQUENCE</scope>
</reference>
<feature type="region of interest" description="Disordered" evidence="1">
    <location>
        <begin position="535"/>
        <end position="554"/>
    </location>
</feature>
<evidence type="ECO:0000313" key="2">
    <source>
        <dbReference type="EMBL" id="CAE7611383.1"/>
    </source>
</evidence>
<gene>
    <name evidence="2" type="ORF">SNAT2548_LOCUS34752</name>
</gene>
<dbReference type="EMBL" id="CAJNDS010002828">
    <property type="protein sequence ID" value="CAE7611383.1"/>
    <property type="molecule type" value="Genomic_DNA"/>
</dbReference>
<name>A0A812VCI4_9DINO</name>
<proteinExistence type="predicted"/>
<dbReference type="Proteomes" id="UP000604046">
    <property type="component" value="Unassembled WGS sequence"/>
</dbReference>
<evidence type="ECO:0000313" key="3">
    <source>
        <dbReference type="Proteomes" id="UP000604046"/>
    </source>
</evidence>
<evidence type="ECO:0000256" key="1">
    <source>
        <dbReference type="SAM" id="MobiDB-lite"/>
    </source>
</evidence>
<organism evidence="2 3">
    <name type="scientific">Symbiodinium natans</name>
    <dbReference type="NCBI Taxonomy" id="878477"/>
    <lineage>
        <taxon>Eukaryota</taxon>
        <taxon>Sar</taxon>
        <taxon>Alveolata</taxon>
        <taxon>Dinophyceae</taxon>
        <taxon>Suessiales</taxon>
        <taxon>Symbiodiniaceae</taxon>
        <taxon>Symbiodinium</taxon>
    </lineage>
</organism>
<dbReference type="OrthoDB" id="425069at2759"/>
<keyword evidence="3" id="KW-1185">Reference proteome</keyword>
<sequence>MTPTAQKGKHLFDIVLPAVEKAVGSLEDLYADLPVESGRPISGATSNHPAGRLVDLLGKAESLTNGMSKAMLPVQGPARTAGFTDARSEMAAQVQASTACASNLRGKLAEFACLAPVEDTGSGEDAVDDPCPSDFRTLQKLAHWRNLVSCKEMLSRKESVDILRVLLRAERAIAELQRGEAACTRRWDALSQEVRQASDRIKAIRGRAQKLKERRCDVDTAAGCRRKELWAKLLQAAEPSEGHTAAMAAEVHQQLCETDGQRQQLRECISADREKLHRVGSKRRQAQDTLELLTQLARQQDNKADLSERHSVDDVVDAELDLEAVLWQQIREERMSFPGVSSSPPPPLPPEVNSPDDLEQASESPSFAPCPPTHAELDDTDLDGRAREEDPGVPSLPTQSREAEDAALHVEPKKMPSSVPQKVASLIERLSMSRDERRRAERRPKASVPEGLAGKPLQVNRLDSRPSEADSFGLARPGEPLPPLPEPDLLEAQQQGTPQMQPMLPSHPSPELLWGELPSAPLDLHLSDPIVQDAPLPGMSAKMPAAEFPPGDGVPYVRRVTLELDD</sequence>
<feature type="region of interest" description="Disordered" evidence="1">
    <location>
        <begin position="336"/>
        <end position="516"/>
    </location>
</feature>
<comment type="caution">
    <text evidence="2">The sequence shown here is derived from an EMBL/GenBank/DDBJ whole genome shotgun (WGS) entry which is preliminary data.</text>
</comment>
<feature type="compositionally biased region" description="Basic and acidic residues" evidence="1">
    <location>
        <begin position="401"/>
        <end position="414"/>
    </location>
</feature>
<accession>A0A812VCI4</accession>
<dbReference type="AlphaFoldDB" id="A0A812VCI4"/>